<evidence type="ECO:0000313" key="2">
    <source>
        <dbReference type="Proteomes" id="UP000092443"/>
    </source>
</evidence>
<feature type="coiled-coil region" evidence="1">
    <location>
        <begin position="174"/>
        <end position="215"/>
    </location>
</feature>
<dbReference type="KEGG" id="gfs:119637637"/>
<evidence type="ECO:0000256" key="1">
    <source>
        <dbReference type="SAM" id="Coils"/>
    </source>
</evidence>
<proteinExistence type="predicted"/>
<organism evidence="2 3">
    <name type="scientific">Glossina fuscipes</name>
    <dbReference type="NCBI Taxonomy" id="7396"/>
    <lineage>
        <taxon>Eukaryota</taxon>
        <taxon>Metazoa</taxon>
        <taxon>Ecdysozoa</taxon>
        <taxon>Arthropoda</taxon>
        <taxon>Hexapoda</taxon>
        <taxon>Insecta</taxon>
        <taxon>Pterygota</taxon>
        <taxon>Neoptera</taxon>
        <taxon>Endopterygota</taxon>
        <taxon>Diptera</taxon>
        <taxon>Brachycera</taxon>
        <taxon>Muscomorpha</taxon>
        <taxon>Hippoboscoidea</taxon>
        <taxon>Glossinidae</taxon>
        <taxon>Glossina</taxon>
    </lineage>
</organism>
<keyword evidence="2" id="KW-1185">Reference proteome</keyword>
<reference evidence="3" key="1">
    <citation type="submission" date="2025-08" db="UniProtKB">
        <authorList>
            <consortium name="RefSeq"/>
        </authorList>
    </citation>
    <scope>IDENTIFICATION</scope>
    <source>
        <tissue evidence="3">Whole body pupa</tissue>
    </source>
</reference>
<gene>
    <name evidence="3" type="primary">LOC119637637</name>
</gene>
<dbReference type="AlphaFoldDB" id="A0A9C6DV78"/>
<name>A0A9C6DV78_9MUSC</name>
<dbReference type="Proteomes" id="UP000092443">
    <property type="component" value="Unplaced"/>
</dbReference>
<sequence length="238" mass="26957">MRPQTQYWFCNALSFTIMIVDVHSRAQDFTENIGLGAMNMAGNMIDIMSNGGALRRENDVELPFAKMHSKTEMGIGQAIHSPALDSSEEYSRRKRSHLTFSEISRQISHVYRNKRSPCHTTIGGGGAGGTDFTDVVERRRRKINNSGSKKISRRTKKKYLIRSGAEDVTDGTNVEEVRRHRRKRQTEIEDLNANAKQAEKDISEIANQYAEKVKNSWNSFVDKVGEMAKAIREAFVSD</sequence>
<dbReference type="RefSeq" id="XP_037889744.1">
    <property type="nucleotide sequence ID" value="XM_038033816.1"/>
</dbReference>
<evidence type="ECO:0000313" key="3">
    <source>
        <dbReference type="RefSeq" id="XP_037889744.1"/>
    </source>
</evidence>
<keyword evidence="1" id="KW-0175">Coiled coil</keyword>
<protein>
    <submittedName>
        <fullName evidence="3">Uncharacterized protein LOC119637637</fullName>
    </submittedName>
</protein>
<accession>A0A9C6DV78</accession>
<dbReference type="GeneID" id="119637637"/>